<sequence length="70" mass="8079">MLFHHLKYNQFTFPEKNFLFCTPPLRATVRPRNKPNGRQRGNAPDKTGSGANWHFSGTFRIMSTSCRVPI</sequence>
<proteinExistence type="predicted"/>
<gene>
    <name evidence="2" type="ORF">HMPREF7215_0653</name>
</gene>
<dbReference type="EMBL" id="ADFP01000051">
    <property type="protein sequence ID" value="EFB91061.1"/>
    <property type="molecule type" value="Genomic_DNA"/>
</dbReference>
<organism evidence="2 3">
    <name type="scientific">Pyramidobacter piscolens W5455</name>
    <dbReference type="NCBI Taxonomy" id="352165"/>
    <lineage>
        <taxon>Bacteria</taxon>
        <taxon>Thermotogati</taxon>
        <taxon>Synergistota</taxon>
        <taxon>Synergistia</taxon>
        <taxon>Synergistales</taxon>
        <taxon>Dethiosulfovibrionaceae</taxon>
        <taxon>Pyramidobacter</taxon>
    </lineage>
</organism>
<comment type="caution">
    <text evidence="2">The sequence shown here is derived from an EMBL/GenBank/DDBJ whole genome shotgun (WGS) entry which is preliminary data.</text>
</comment>
<protein>
    <submittedName>
        <fullName evidence="2">Uncharacterized protein</fullName>
    </submittedName>
</protein>
<accession>A0ABM9ZVY4</accession>
<evidence type="ECO:0000313" key="2">
    <source>
        <dbReference type="EMBL" id="EFB91061.1"/>
    </source>
</evidence>
<reference evidence="2 3" key="1">
    <citation type="submission" date="2009-12" db="EMBL/GenBank/DDBJ databases">
        <authorList>
            <person name="Shrivastava S."/>
            <person name="Madupu R."/>
            <person name="Durkin A.S."/>
            <person name="Torralba M."/>
            <person name="Methe B."/>
            <person name="Sutton G.G."/>
            <person name="Strausberg R.L."/>
            <person name="Nelson K.E."/>
        </authorList>
    </citation>
    <scope>NUCLEOTIDE SEQUENCE [LARGE SCALE GENOMIC DNA]</scope>
    <source>
        <strain evidence="2 3">W5455</strain>
    </source>
</reference>
<evidence type="ECO:0000313" key="3">
    <source>
        <dbReference type="Proteomes" id="UP000006462"/>
    </source>
</evidence>
<name>A0ABM9ZVY4_9BACT</name>
<evidence type="ECO:0000256" key="1">
    <source>
        <dbReference type="SAM" id="MobiDB-lite"/>
    </source>
</evidence>
<keyword evidence="3" id="KW-1185">Reference proteome</keyword>
<feature type="region of interest" description="Disordered" evidence="1">
    <location>
        <begin position="29"/>
        <end position="54"/>
    </location>
</feature>
<dbReference type="Proteomes" id="UP000006462">
    <property type="component" value="Unassembled WGS sequence"/>
</dbReference>